<evidence type="ECO:0000259" key="1">
    <source>
        <dbReference type="PROSITE" id="PS50191"/>
    </source>
</evidence>
<dbReference type="PROSITE" id="PS50191">
    <property type="entry name" value="CRAL_TRIO"/>
    <property type="match status" value="1"/>
</dbReference>
<dbReference type="PANTHER" id="PTHR10174">
    <property type="entry name" value="ALPHA-TOCOPHEROL TRANSFER PROTEIN-RELATED"/>
    <property type="match status" value="1"/>
</dbReference>
<comment type="caution">
    <text evidence="2">The sequence shown here is derived from an EMBL/GenBank/DDBJ whole genome shotgun (WGS) entry which is preliminary data.</text>
</comment>
<dbReference type="SUPFAM" id="SSF46938">
    <property type="entry name" value="CRAL/TRIO N-terminal domain"/>
    <property type="match status" value="1"/>
</dbReference>
<proteinExistence type="predicted"/>
<dbReference type="InterPro" id="IPR036865">
    <property type="entry name" value="CRAL-TRIO_dom_sf"/>
</dbReference>
<dbReference type="PRINTS" id="PR00180">
    <property type="entry name" value="CRETINALDHBP"/>
</dbReference>
<dbReference type="InterPro" id="IPR001251">
    <property type="entry name" value="CRAL-TRIO_dom"/>
</dbReference>
<dbReference type="CDD" id="cd00170">
    <property type="entry name" value="SEC14"/>
    <property type="match status" value="1"/>
</dbReference>
<protein>
    <submittedName>
        <fullName evidence="2">DgyrCDS9115</fullName>
    </submittedName>
</protein>
<organism evidence="2 3">
    <name type="scientific">Dimorphilus gyrociliatus</name>
    <dbReference type="NCBI Taxonomy" id="2664684"/>
    <lineage>
        <taxon>Eukaryota</taxon>
        <taxon>Metazoa</taxon>
        <taxon>Spiralia</taxon>
        <taxon>Lophotrochozoa</taxon>
        <taxon>Annelida</taxon>
        <taxon>Polychaeta</taxon>
        <taxon>Polychaeta incertae sedis</taxon>
        <taxon>Dinophilidae</taxon>
        <taxon>Dimorphilus</taxon>
    </lineage>
</organism>
<dbReference type="OrthoDB" id="75724at2759"/>
<feature type="domain" description="CRAL-TRIO" evidence="1">
    <location>
        <begin position="101"/>
        <end position="268"/>
    </location>
</feature>
<dbReference type="Gene3D" id="1.20.5.1200">
    <property type="entry name" value="Alpha-tocopherol transfer"/>
    <property type="match status" value="1"/>
</dbReference>
<accession>A0A7I8W1C0</accession>
<dbReference type="SUPFAM" id="SSF52087">
    <property type="entry name" value="CRAL/TRIO domain"/>
    <property type="match status" value="1"/>
</dbReference>
<dbReference type="Proteomes" id="UP000549394">
    <property type="component" value="Unassembled WGS sequence"/>
</dbReference>
<dbReference type="InterPro" id="IPR036273">
    <property type="entry name" value="CRAL/TRIO_N_dom_sf"/>
</dbReference>
<dbReference type="GO" id="GO:0016020">
    <property type="term" value="C:membrane"/>
    <property type="evidence" value="ECO:0007669"/>
    <property type="project" value="TreeGrafter"/>
</dbReference>
<evidence type="ECO:0000313" key="3">
    <source>
        <dbReference type="Proteomes" id="UP000549394"/>
    </source>
</evidence>
<evidence type="ECO:0000313" key="2">
    <source>
        <dbReference type="EMBL" id="CAD5120546.1"/>
    </source>
</evidence>
<sequence length="322" mass="37590">MAKNKPRRFVRNDYNCSLDADDEEIAKAELNELPSDRLTALQCLSDWIQDTEYIKCPLRTDFLLPFLRQAKFSQIKARKKIETYSSLFQNYPDYFANLDPNEEQVQYLFNTGFMVPLGLDKNKSQVFYIKMGLLDTSGTNYTSAHLLRALMIAGIWTWMSSERTQIRGTVFIMDLEDYTWKRFMFIDMDKKKMISKNIMGCVPVRFKAVHLINYNLIVDSFVSILKPLDPGKFFKRIVRHNTLESLYDREVPREILPAELLPDEDSSKANGTFKDLTEKFKQDILNHRETIMKMTDTNSFHVDESLKVLSSTNSSYRKLGLD</sequence>
<gene>
    <name evidence="2" type="ORF">DGYR_LOCUS8631</name>
</gene>
<dbReference type="Gene3D" id="1.10.8.20">
    <property type="entry name" value="N-terminal domain of phosphatidylinositol transfer protein sec14p"/>
    <property type="match status" value="1"/>
</dbReference>
<keyword evidence="3" id="KW-1185">Reference proteome</keyword>
<dbReference type="PANTHER" id="PTHR10174:SF208">
    <property type="entry name" value="CRAL-TRIO DOMAIN-CONTAINING PROTEIN DDB_G0278031"/>
    <property type="match status" value="1"/>
</dbReference>
<dbReference type="Gene3D" id="3.40.525.10">
    <property type="entry name" value="CRAL-TRIO lipid binding domain"/>
    <property type="match status" value="1"/>
</dbReference>
<dbReference type="EMBL" id="CAJFCJ010000012">
    <property type="protein sequence ID" value="CAD5120546.1"/>
    <property type="molecule type" value="Genomic_DNA"/>
</dbReference>
<dbReference type="AlphaFoldDB" id="A0A7I8W1C0"/>
<reference evidence="2 3" key="1">
    <citation type="submission" date="2020-08" db="EMBL/GenBank/DDBJ databases">
        <authorList>
            <person name="Hejnol A."/>
        </authorList>
    </citation>
    <scope>NUCLEOTIDE SEQUENCE [LARGE SCALE GENOMIC DNA]</scope>
</reference>
<name>A0A7I8W1C0_9ANNE</name>
<dbReference type="Pfam" id="PF00650">
    <property type="entry name" value="CRAL_TRIO"/>
    <property type="match status" value="1"/>
</dbReference>
<dbReference type="GO" id="GO:1902936">
    <property type="term" value="F:phosphatidylinositol bisphosphate binding"/>
    <property type="evidence" value="ECO:0007669"/>
    <property type="project" value="TreeGrafter"/>
</dbReference>